<evidence type="ECO:0000313" key="1">
    <source>
        <dbReference type="EMBL" id="XBS68089.1"/>
    </source>
</evidence>
<dbReference type="AlphaFoldDB" id="A0AAU7Q4W8"/>
<name>A0AAU7Q4W8_9GAMM</name>
<proteinExistence type="predicted"/>
<gene>
    <name evidence="1" type="ORF">ABK905_14595</name>
</gene>
<accession>A0AAU7Q4W8</accession>
<protein>
    <submittedName>
        <fullName evidence="1">Uncharacterized protein</fullName>
    </submittedName>
</protein>
<sequence length="218" mass="25336">MPSQLGITQFREVNEATEGPFTAVEFTPSEISFNLLQKQLLQNVIAARQANAAINEWNRITKKNIYKNPSPEGKKILEKRQNLYLSERDRTLKIVETTKLTAKIKEAKNIHEFNEIANMANDNNSSFGLTLMRFARTIQRPFLSARANDQQDERILLLHKRAWAEHRCKSIDDWARQQKQRLSEIYQTEQTLEKLCRREIEGFLVDNSPYSVLNNNTG</sequence>
<reference evidence="1" key="1">
    <citation type="submission" date="2024-06" db="EMBL/GenBank/DDBJ databases">
        <authorList>
            <person name="Coelho C."/>
            <person name="Bento M."/>
            <person name="Garcia E."/>
            <person name="Camelo A."/>
            <person name="Brandao I."/>
            <person name="Espirito Santo C."/>
            <person name="Trovao J."/>
            <person name="Verissimo A."/>
            <person name="Costa J."/>
            <person name="Tiago I."/>
        </authorList>
    </citation>
    <scope>NUCLEOTIDE SEQUENCE</scope>
    <source>
        <strain evidence="1">KWT182</strain>
    </source>
</reference>
<dbReference type="EMBL" id="CP157947">
    <property type="protein sequence ID" value="XBS68089.1"/>
    <property type="molecule type" value="Genomic_DNA"/>
</dbReference>
<organism evidence="1">
    <name type="scientific">Acerihabitans sp. KWT182</name>
    <dbReference type="NCBI Taxonomy" id="3157919"/>
    <lineage>
        <taxon>Bacteria</taxon>
        <taxon>Pseudomonadati</taxon>
        <taxon>Pseudomonadota</taxon>
        <taxon>Gammaproteobacteria</taxon>
        <taxon>Enterobacterales</taxon>
        <taxon>Pectobacteriaceae</taxon>
        <taxon>Acerihabitans</taxon>
    </lineage>
</organism>